<feature type="compositionally biased region" description="Polar residues" evidence="6">
    <location>
        <begin position="1186"/>
        <end position="1199"/>
    </location>
</feature>
<evidence type="ECO:0000256" key="6">
    <source>
        <dbReference type="SAM" id="MobiDB-lite"/>
    </source>
</evidence>
<keyword evidence="4" id="KW-0693">Viral RNA replication</keyword>
<dbReference type="InterPro" id="IPR043647">
    <property type="entry name" value="Noda_Vmethyltr_dom"/>
</dbReference>
<feature type="compositionally biased region" description="Basic residues" evidence="6">
    <location>
        <begin position="1236"/>
        <end position="1245"/>
    </location>
</feature>
<dbReference type="InterPro" id="IPR007094">
    <property type="entry name" value="RNA-dir_pol_PSvirus"/>
</dbReference>
<evidence type="ECO:0000259" key="8">
    <source>
        <dbReference type="PROSITE" id="PS50507"/>
    </source>
</evidence>
<feature type="transmembrane region" description="Helical" evidence="7">
    <location>
        <begin position="198"/>
        <end position="223"/>
    </location>
</feature>
<dbReference type="GO" id="GO:0003968">
    <property type="term" value="F:RNA-directed RNA polymerase activity"/>
    <property type="evidence" value="ECO:0007669"/>
    <property type="project" value="InterPro"/>
</dbReference>
<protein>
    <recommendedName>
        <fullName evidence="5">RNA replicase</fullName>
    </recommendedName>
</protein>
<dbReference type="InterPro" id="IPR001205">
    <property type="entry name" value="RNA-dir_pol_C"/>
</dbReference>
<proteinExistence type="inferred from homology"/>
<keyword evidence="2" id="KW-0808">Transferase</keyword>
<feature type="transmembrane region" description="Helical" evidence="7">
    <location>
        <begin position="155"/>
        <end position="177"/>
    </location>
</feature>
<dbReference type="EMBL" id="KX883269">
    <property type="protein sequence ID" value="APG76624.1"/>
    <property type="molecule type" value="Genomic_RNA"/>
</dbReference>
<dbReference type="InterPro" id="IPR043502">
    <property type="entry name" value="DNA/RNA_pol_sf"/>
</dbReference>
<organism evidence="9">
    <name type="scientific">Wenzhou noda-like virus 4</name>
    <dbReference type="NCBI Taxonomy" id="1923588"/>
    <lineage>
        <taxon>Viruses</taxon>
        <taxon>Riboviria</taxon>
    </lineage>
</organism>
<feature type="compositionally biased region" description="Basic and acidic residues" evidence="6">
    <location>
        <begin position="1246"/>
        <end position="1274"/>
    </location>
</feature>
<comment type="similarity">
    <text evidence="1">Belongs to the nodaviridae RNA polymerase family.</text>
</comment>
<keyword evidence="7" id="KW-1133">Transmembrane helix</keyword>
<dbReference type="Pfam" id="PF19222">
    <property type="entry name" value="Noda_Vmethyltr"/>
    <property type="match status" value="1"/>
</dbReference>
<keyword evidence="7" id="KW-0472">Membrane</keyword>
<keyword evidence="3" id="KW-0548">Nucleotidyltransferase</keyword>
<feature type="transmembrane region" description="Helical" evidence="7">
    <location>
        <begin position="62"/>
        <end position="81"/>
    </location>
</feature>
<feature type="transmembrane region" description="Helical" evidence="7">
    <location>
        <begin position="101"/>
        <end position="126"/>
    </location>
</feature>
<evidence type="ECO:0000313" key="9">
    <source>
        <dbReference type="EMBL" id="APG76624.1"/>
    </source>
</evidence>
<evidence type="ECO:0000256" key="7">
    <source>
        <dbReference type="SAM" id="Phobius"/>
    </source>
</evidence>
<sequence>MVSAAVAFYNGPWIASRTCQALAGFVPCFSAVRYAAQVGSKRPVCPNGTALGPDLHCYDLNFVWTLALALCYVLWVGYYLCPKLYRILNAIQRDFVSPVEYFGDVVWCVFGMVDLLPSIGALFAFLSLFTDMVTPFEQVWLAPTHVEAATRLASAIIYILLAIAGNWWMLVTAVGVNQIVKVDALGPVTLPSEGPVHLFARMVGLTVLMVWTGLWLAYCWIALTTYGRPVREVIGWPSRSGMVSAGRYHMHLFGLWLEVFWRRMTFQPLLCVSDMHEEHFRHFMRKEWVDKSESAPCHDKTLHGHPTLAAERRGVHLQAVRLLSRKRYEPYDISTSRRTLRSKDHRGFPISGYHGHFSARDFGYPERNDEVSDKTAFLLIDVDYYIDMHQLATHFKPMVLYTFNPGTEVGHTAESSWSTTYDPVTKEATVRYNVDGGNVYTHKTWDYGDTDYVVFIAGGLAFVYAIERHRQGSSTHQVVFLQPNVVCALDSFEFRTVFASCHIVGRRKAPEYVRKDGDLVTIVDDNLQWQLRAGLYQTVMDSVRSQKAVSAALLHNFLKEHSKDFVSGDPQYLAEWISARHKTNALPTTVVYASVIKHPKGGYFRSEMVETHEVMTPVPTNVPAFTPTKDVCSDAGAVQTRITDIHNSTVPPPKYDTYLKEFLAGLEEMTSTPAKSLVPLTPDELLERTERKKTAAKILGAYDTALSSTDLKAVFVEGFIKREVYAKPTDERQISPTNDEHLSKLAAYAYVFKDLLCKLPNYMPGKTPKEIAEHMQKLITCGLRLWETDFSRYDGQQSRWMRSCEIIIFCHFFKDPAAAELVYNEVFRVAAKCPAGSYSTGGNLCSGSSLTTIMNTVKHMFIQYCTYRESGLTHAEAMAKLYAAYGDDGVLSGDEKVAKKMAEVCDDMGMKNLKCVEAMTQDRRFLTFVGRVFFPAVEGIHAPSFQDPARVWTKINLIQKGPDAFKRYVAKLGCYVVTDGNSPLLGEYCRKVLSFSREGREVLKQLGKEDSENLVLSELFDQWLLVESKARVSQAWPNSGFHGDVESAYSQLLGVTLDELQEAKARVVAAEAIEDLNGLLKLPDVTLNPRFVYKDFALSYGKTLVFDNNKKTGAMTAKEKAGIRRTFEHVLGKGTCLLDSKGTTLGKDESTSETKGEKPVGRKAKGEKSGGQRGKETTGKQGKKVTFSQMPTPATSVTKSRPKKPLKAPTGSGAPTLTTESQCSEQARREVLPSKQKPKHANRRCKGTEKTSEGKKEAEKRPSPSEKQKSTSGA</sequence>
<reference evidence="9" key="1">
    <citation type="journal article" date="2016" name="Nature">
        <title>Redefining the invertebrate RNA virosphere.</title>
        <authorList>
            <person name="Shi M."/>
            <person name="Lin X.D."/>
            <person name="Tian J.H."/>
            <person name="Chen L.J."/>
            <person name="Chen X."/>
            <person name="Li C.X."/>
            <person name="Qin X.C."/>
            <person name="Li J."/>
            <person name="Cao J.P."/>
            <person name="Eden J.S."/>
            <person name="Buchmann J."/>
            <person name="Wang W."/>
            <person name="Xu J."/>
            <person name="Holmes E.C."/>
            <person name="Zhang Y.Z."/>
        </authorList>
    </citation>
    <scope>NUCLEOTIDE SEQUENCE</scope>
    <source>
        <strain evidence="9">WZFSL75166</strain>
    </source>
</reference>
<feature type="region of interest" description="Disordered" evidence="6">
    <location>
        <begin position="1141"/>
        <end position="1274"/>
    </location>
</feature>
<evidence type="ECO:0000256" key="3">
    <source>
        <dbReference type="ARBA" id="ARBA00022695"/>
    </source>
</evidence>
<dbReference type="GO" id="GO:0006351">
    <property type="term" value="P:DNA-templated transcription"/>
    <property type="evidence" value="ECO:0007669"/>
    <property type="project" value="InterPro"/>
</dbReference>
<dbReference type="InterPro" id="IPR043128">
    <property type="entry name" value="Rev_trsase/Diguanyl_cyclase"/>
</dbReference>
<dbReference type="CDD" id="cd23173">
    <property type="entry name" value="ps-ssRNAv_Nodaviridae_RdRp"/>
    <property type="match status" value="1"/>
</dbReference>
<feature type="domain" description="RdRp catalytic" evidence="8">
    <location>
        <begin position="783"/>
        <end position="901"/>
    </location>
</feature>
<dbReference type="Gene3D" id="3.30.70.270">
    <property type="match status" value="1"/>
</dbReference>
<dbReference type="PROSITE" id="PS50507">
    <property type="entry name" value="RDRP_SSRNA_POS"/>
    <property type="match status" value="1"/>
</dbReference>
<feature type="compositionally biased region" description="Polar residues" evidence="6">
    <location>
        <begin position="1213"/>
        <end position="1225"/>
    </location>
</feature>
<feature type="compositionally biased region" description="Basic and acidic residues" evidence="6">
    <location>
        <begin position="1146"/>
        <end position="1178"/>
    </location>
</feature>
<name>A0A1L3KGW6_9VIRU</name>
<dbReference type="GO" id="GO:0039694">
    <property type="term" value="P:viral RNA genome replication"/>
    <property type="evidence" value="ECO:0007669"/>
    <property type="project" value="InterPro"/>
</dbReference>
<evidence type="ECO:0000256" key="2">
    <source>
        <dbReference type="ARBA" id="ARBA00022679"/>
    </source>
</evidence>
<evidence type="ECO:0000256" key="5">
    <source>
        <dbReference type="ARBA" id="ARBA00032757"/>
    </source>
</evidence>
<accession>A0A1L3KGW6</accession>
<dbReference type="GO" id="GO:0003723">
    <property type="term" value="F:RNA binding"/>
    <property type="evidence" value="ECO:0007669"/>
    <property type="project" value="InterPro"/>
</dbReference>
<dbReference type="SUPFAM" id="SSF56672">
    <property type="entry name" value="DNA/RNA polymerases"/>
    <property type="match status" value="1"/>
</dbReference>
<evidence type="ECO:0000256" key="4">
    <source>
        <dbReference type="ARBA" id="ARBA00022953"/>
    </source>
</evidence>
<evidence type="ECO:0000256" key="1">
    <source>
        <dbReference type="ARBA" id="ARBA00007751"/>
    </source>
</evidence>
<dbReference type="Pfam" id="PF00680">
    <property type="entry name" value="RdRP_1"/>
    <property type="match status" value="1"/>
</dbReference>
<keyword evidence="7" id="KW-0812">Transmembrane</keyword>